<dbReference type="InterPro" id="IPR027417">
    <property type="entry name" value="P-loop_NTPase"/>
</dbReference>
<evidence type="ECO:0000313" key="2">
    <source>
        <dbReference type="Proteomes" id="UP000182690"/>
    </source>
</evidence>
<evidence type="ECO:0008006" key="3">
    <source>
        <dbReference type="Google" id="ProtNLM"/>
    </source>
</evidence>
<dbReference type="eggNOG" id="COG3451">
    <property type="taxonomic scope" value="Bacteria"/>
</dbReference>
<dbReference type="AlphaFoldDB" id="A0A1H0YK17"/>
<dbReference type="EMBL" id="FNKB01000001">
    <property type="protein sequence ID" value="SDQ15236.1"/>
    <property type="molecule type" value="Genomic_DNA"/>
</dbReference>
<sequence>MNQHQQLAFIPQKLSRKERRILKEMHTVGQDEATAAVDVEEAPYLSRIGRLVRGHASDMKLPRHTGTGWEWASLNPFPFSDVPVVAGPVIGLERTSGGQPFSFHAWHMYNDDIITSPNVLFKGGIGRGKSYFMKRMVALGVLFGVTSINTSDVKGEHGVVAEALGGQWYRVGAFGTDVRLNPFEKGERHFKETEIEHNQRIHASRQLVAQQLAGLLLEDEDPLTAIEKSILAWALEEVVRETNDHPTIRKVVQKIDDADALKAARDNRFERGEERRLRFLFDPMLTGNLAGMFEDEGTVEFNPDSPYTVFDTYAMQKRGDLALALTQTITNSWVMNVVSNKSAGRMIQVIREEGWRDMKTLQGLEAHELQLKLSREYGISLMMAVHEDGDFDSVGTQGSKERELAQKLLRQYAVSFTFHQGDKTRRRAVESGNLTPGEAAMLASFSGQQGMCLLQADERSFVIDGRSTSTAWERTLFDTDRAMRAREAQHETLGVAA</sequence>
<dbReference type="Proteomes" id="UP000182690">
    <property type="component" value="Unassembled WGS sequence"/>
</dbReference>
<proteinExistence type="predicted"/>
<dbReference type="RefSeq" id="WP_231291496.1">
    <property type="nucleotide sequence ID" value="NZ_FNKB01000001.1"/>
</dbReference>
<dbReference type="STRING" id="1079994.SAMN04488565_0927"/>
<dbReference type="Gene3D" id="1.10.8.730">
    <property type="match status" value="1"/>
</dbReference>
<reference evidence="1 2" key="1">
    <citation type="submission" date="2016-10" db="EMBL/GenBank/DDBJ databases">
        <authorList>
            <person name="de Groot N.N."/>
        </authorList>
    </citation>
    <scope>NUCLEOTIDE SEQUENCE [LARGE SCALE GENOMIC DNA]</scope>
    <source>
        <strain evidence="1 2">DSM 22788</strain>
    </source>
</reference>
<gene>
    <name evidence="1" type="ORF">SAMN04488565_0927</name>
</gene>
<protein>
    <recommendedName>
        <fullName evidence="3">ATP-binding protein</fullName>
    </recommendedName>
</protein>
<evidence type="ECO:0000313" key="1">
    <source>
        <dbReference type="EMBL" id="SDQ15236.1"/>
    </source>
</evidence>
<accession>A0A1H0YK17</accession>
<dbReference type="Gene3D" id="3.40.50.300">
    <property type="entry name" value="P-loop containing nucleotide triphosphate hydrolases"/>
    <property type="match status" value="1"/>
</dbReference>
<name>A0A1H0YK17_9MICO</name>
<dbReference type="SUPFAM" id="SSF52540">
    <property type="entry name" value="P-loop containing nucleoside triphosphate hydrolases"/>
    <property type="match status" value="1"/>
</dbReference>
<organism evidence="1 2">
    <name type="scientific">Leucobacter chromiiresistens</name>
    <dbReference type="NCBI Taxonomy" id="1079994"/>
    <lineage>
        <taxon>Bacteria</taxon>
        <taxon>Bacillati</taxon>
        <taxon>Actinomycetota</taxon>
        <taxon>Actinomycetes</taxon>
        <taxon>Micrococcales</taxon>
        <taxon>Microbacteriaceae</taxon>
        <taxon>Leucobacter</taxon>
    </lineage>
</organism>